<evidence type="ECO:0000259" key="12">
    <source>
        <dbReference type="Pfam" id="PF09084"/>
    </source>
</evidence>
<comment type="subunit">
    <text evidence="4">Homodimer.</text>
</comment>
<comment type="similarity">
    <text evidence="3">Belongs to the NMT1/THI5 family.</text>
</comment>
<comment type="catalytic activity">
    <reaction evidence="11">
        <text>N(6)-(pyridoxal phosphate)-L-lysyl-[4-amino-5-hydroxymethyl-2-methylpyrimidine phosphate synthase] + L-histidyl-[4-amino-5-hydroxymethyl-2-methylpyrimidine phosphate synthase] + 2 Fe(3+) + 4 H2O = L-lysyl-[4-amino-5-hydroxymethyl-2-methylpyrimidine phosphate synthase] + (2S)-2-amino-5-hydroxy-4-oxopentanoyl-[4-amino-5-hydroxymethyl-2-methylpyrimidine phosphate synthase] + 4-amino-2-methyl-5-(phosphooxymethyl)pyrimidine + 3-oxopropanoate + 2 Fe(2+) + 2 H(+)</text>
        <dbReference type="Rhea" id="RHEA:65756"/>
        <dbReference type="Rhea" id="RHEA-COMP:16892"/>
        <dbReference type="Rhea" id="RHEA-COMP:16893"/>
        <dbReference type="Rhea" id="RHEA-COMP:16894"/>
        <dbReference type="Rhea" id="RHEA-COMP:16895"/>
        <dbReference type="ChEBI" id="CHEBI:15377"/>
        <dbReference type="ChEBI" id="CHEBI:15378"/>
        <dbReference type="ChEBI" id="CHEBI:29033"/>
        <dbReference type="ChEBI" id="CHEBI:29034"/>
        <dbReference type="ChEBI" id="CHEBI:29969"/>
        <dbReference type="ChEBI" id="CHEBI:29979"/>
        <dbReference type="ChEBI" id="CHEBI:33190"/>
        <dbReference type="ChEBI" id="CHEBI:58354"/>
        <dbReference type="ChEBI" id="CHEBI:143915"/>
        <dbReference type="ChEBI" id="CHEBI:157692"/>
    </reaction>
    <physiologicalReaction direction="left-to-right" evidence="11">
        <dbReference type="Rhea" id="RHEA:65757"/>
    </physiologicalReaction>
</comment>
<dbReference type="PANTHER" id="PTHR31528:SF1">
    <property type="entry name" value="4-AMINO-5-HYDROXYMETHYL-2-METHYLPYRIMIDINE PHOSPHATE SYNTHASE THI11-RELATED"/>
    <property type="match status" value="1"/>
</dbReference>
<keyword evidence="8" id="KW-0784">Thiamine biosynthesis</keyword>
<comment type="function">
    <text evidence="1">Responsible for the formation of the pyrimidine heterocycle in the thiamine biosynthesis pathway. Catalyzes the formation of hydroxymethylpyrimidine phosphate (HMP-P) from histidine and pyridoxal phosphate (PLP). The protein uses PLP and the active site histidine to form HMP-P, generating an inactive enzyme. The enzyme can only undergo a single turnover, which suggests it is a suicide enzyme.</text>
</comment>
<dbReference type="Proteomes" id="UP000183769">
    <property type="component" value="Unassembled WGS sequence"/>
</dbReference>
<dbReference type="Pfam" id="PF09084">
    <property type="entry name" value="NMT1"/>
    <property type="match status" value="1"/>
</dbReference>
<evidence type="ECO:0000256" key="6">
    <source>
        <dbReference type="ARBA" id="ARBA00022723"/>
    </source>
</evidence>
<evidence type="ECO:0000256" key="11">
    <source>
        <dbReference type="ARBA" id="ARBA00048179"/>
    </source>
</evidence>
<evidence type="ECO:0000256" key="10">
    <source>
        <dbReference type="ARBA" id="ARBA00033171"/>
    </source>
</evidence>
<dbReference type="AlphaFoldDB" id="A0A1I5SV53"/>
<dbReference type="RefSeq" id="WP_074878427.1">
    <property type="nucleotide sequence ID" value="NZ_FOXI01000007.1"/>
</dbReference>
<evidence type="ECO:0000256" key="3">
    <source>
        <dbReference type="ARBA" id="ARBA00009406"/>
    </source>
</evidence>
<dbReference type="PANTHER" id="PTHR31528">
    <property type="entry name" value="4-AMINO-5-HYDROXYMETHYL-2-METHYLPYRIMIDINE PHOSPHATE SYNTHASE THI11-RELATED"/>
    <property type="match status" value="1"/>
</dbReference>
<evidence type="ECO:0000256" key="8">
    <source>
        <dbReference type="ARBA" id="ARBA00022977"/>
    </source>
</evidence>
<dbReference type="Gene3D" id="3.40.190.10">
    <property type="entry name" value="Periplasmic binding protein-like II"/>
    <property type="match status" value="2"/>
</dbReference>
<evidence type="ECO:0000256" key="1">
    <source>
        <dbReference type="ARBA" id="ARBA00003469"/>
    </source>
</evidence>
<dbReference type="GO" id="GO:0009228">
    <property type="term" value="P:thiamine biosynthetic process"/>
    <property type="evidence" value="ECO:0007669"/>
    <property type="project" value="UniProtKB-KW"/>
</dbReference>
<evidence type="ECO:0000313" key="13">
    <source>
        <dbReference type="EMBL" id="SFP74568.1"/>
    </source>
</evidence>
<evidence type="ECO:0000256" key="5">
    <source>
        <dbReference type="ARBA" id="ARBA00022679"/>
    </source>
</evidence>
<accession>A0A1I5SV53</accession>
<proteinExistence type="inferred from homology"/>
<dbReference type="SUPFAM" id="SSF53850">
    <property type="entry name" value="Periplasmic binding protein-like II"/>
    <property type="match status" value="1"/>
</dbReference>
<keyword evidence="9" id="KW-0408">Iron</keyword>
<reference evidence="14" key="1">
    <citation type="submission" date="2016-10" db="EMBL/GenBank/DDBJ databases">
        <authorList>
            <person name="Varghese N."/>
            <person name="Submissions S."/>
        </authorList>
    </citation>
    <scope>NUCLEOTIDE SEQUENCE [LARGE SCALE GENOMIC DNA]</scope>
    <source>
        <strain evidence="14">CGMCC 1.10329</strain>
    </source>
</reference>
<dbReference type="InterPro" id="IPR027939">
    <property type="entry name" value="NMT1/THI5"/>
</dbReference>
<protein>
    <recommendedName>
        <fullName evidence="10">Thiamine pyrimidine synthase</fullName>
    </recommendedName>
</protein>
<evidence type="ECO:0000256" key="2">
    <source>
        <dbReference type="ARBA" id="ARBA00004948"/>
    </source>
</evidence>
<dbReference type="GO" id="GO:0016740">
    <property type="term" value="F:transferase activity"/>
    <property type="evidence" value="ECO:0007669"/>
    <property type="project" value="UniProtKB-KW"/>
</dbReference>
<evidence type="ECO:0000256" key="4">
    <source>
        <dbReference type="ARBA" id="ARBA00011738"/>
    </source>
</evidence>
<name>A0A1I5SV53_9EURY</name>
<evidence type="ECO:0000256" key="7">
    <source>
        <dbReference type="ARBA" id="ARBA00022898"/>
    </source>
</evidence>
<gene>
    <name evidence="13" type="ORF">SAMN05216277_10724</name>
</gene>
<dbReference type="InterPro" id="IPR015168">
    <property type="entry name" value="SsuA/THI5"/>
</dbReference>
<organism evidence="13 14">
    <name type="scientific">Halolamina pelagica</name>
    <dbReference type="NCBI Taxonomy" id="699431"/>
    <lineage>
        <taxon>Archaea</taxon>
        <taxon>Methanobacteriati</taxon>
        <taxon>Methanobacteriota</taxon>
        <taxon>Stenosarchaea group</taxon>
        <taxon>Halobacteria</taxon>
        <taxon>Halobacteriales</taxon>
        <taxon>Haloferacaceae</taxon>
    </lineage>
</organism>
<sequence length="300" mass="33585">METITLGLEWFLNPDHIPFFVADERGYYAEEGLEIEFWEPEEHYDTLEALADGELDFAITEPIHLVPDRAAGVPVRGVATFLHTQGGIQYATDRGWESPADMPPGVRLNYPGAPGEGGRKMVAYMARQAGGDLTADDIEPVDRGFYHTDALLDGAADAAFLAFHNFEIVESRHRGFDAGLWELPDYGVPDFNRLVLTASDEKIEAEPGQVQRFVRATRRGVADTVEEGREAAEALFERHPEVREEDPELMELITDATLDCFTPDLTQDRTMYEELIEFCAELELSQDPVDVDDVLAEEFA</sequence>
<keyword evidence="14" id="KW-1185">Reference proteome</keyword>
<evidence type="ECO:0000256" key="9">
    <source>
        <dbReference type="ARBA" id="ARBA00023004"/>
    </source>
</evidence>
<comment type="pathway">
    <text evidence="2">Cofactor biosynthesis; thiamine diphosphate biosynthesis.</text>
</comment>
<keyword evidence="5" id="KW-0808">Transferase</keyword>
<feature type="domain" description="SsuA/THI5-like" evidence="12">
    <location>
        <begin position="13"/>
        <end position="231"/>
    </location>
</feature>
<dbReference type="GO" id="GO:0046872">
    <property type="term" value="F:metal ion binding"/>
    <property type="evidence" value="ECO:0007669"/>
    <property type="project" value="UniProtKB-KW"/>
</dbReference>
<dbReference type="EMBL" id="FOXI01000007">
    <property type="protein sequence ID" value="SFP74568.1"/>
    <property type="molecule type" value="Genomic_DNA"/>
</dbReference>
<keyword evidence="6" id="KW-0479">Metal-binding</keyword>
<dbReference type="OrthoDB" id="312552at2157"/>
<keyword evidence="7" id="KW-0663">Pyridoxal phosphate</keyword>
<evidence type="ECO:0000313" key="14">
    <source>
        <dbReference type="Proteomes" id="UP000183769"/>
    </source>
</evidence>